<dbReference type="AlphaFoldDB" id="A0A6A6AG19"/>
<reference evidence="1" key="1">
    <citation type="journal article" date="2020" name="Stud. Mycol.">
        <title>101 Dothideomycetes genomes: a test case for predicting lifestyles and emergence of pathogens.</title>
        <authorList>
            <person name="Haridas S."/>
            <person name="Albert R."/>
            <person name="Binder M."/>
            <person name="Bloem J."/>
            <person name="Labutti K."/>
            <person name="Salamov A."/>
            <person name="Andreopoulos B."/>
            <person name="Baker S."/>
            <person name="Barry K."/>
            <person name="Bills G."/>
            <person name="Bluhm B."/>
            <person name="Cannon C."/>
            <person name="Castanera R."/>
            <person name="Culley D."/>
            <person name="Daum C."/>
            <person name="Ezra D."/>
            <person name="Gonzalez J."/>
            <person name="Henrissat B."/>
            <person name="Kuo A."/>
            <person name="Liang C."/>
            <person name="Lipzen A."/>
            <person name="Lutzoni F."/>
            <person name="Magnuson J."/>
            <person name="Mondo S."/>
            <person name="Nolan M."/>
            <person name="Ohm R."/>
            <person name="Pangilinan J."/>
            <person name="Park H.-J."/>
            <person name="Ramirez L."/>
            <person name="Alfaro M."/>
            <person name="Sun H."/>
            <person name="Tritt A."/>
            <person name="Yoshinaga Y."/>
            <person name="Zwiers L.-H."/>
            <person name="Turgeon B."/>
            <person name="Goodwin S."/>
            <person name="Spatafora J."/>
            <person name="Crous P."/>
            <person name="Grigoriev I."/>
        </authorList>
    </citation>
    <scope>NUCLEOTIDE SEQUENCE</scope>
    <source>
        <strain evidence="1">CBS 119687</strain>
    </source>
</reference>
<gene>
    <name evidence="1" type="ORF">P153DRAFT_18335</name>
</gene>
<accession>A0A6A6AG19</accession>
<dbReference type="RefSeq" id="XP_033523750.1">
    <property type="nucleotide sequence ID" value="XM_033662384.1"/>
</dbReference>
<dbReference type="EMBL" id="ML977506">
    <property type="protein sequence ID" value="KAF2129361.1"/>
    <property type="molecule type" value="Genomic_DNA"/>
</dbReference>
<organism evidence="1 2">
    <name type="scientific">Dothidotthia symphoricarpi CBS 119687</name>
    <dbReference type="NCBI Taxonomy" id="1392245"/>
    <lineage>
        <taxon>Eukaryota</taxon>
        <taxon>Fungi</taxon>
        <taxon>Dikarya</taxon>
        <taxon>Ascomycota</taxon>
        <taxon>Pezizomycotina</taxon>
        <taxon>Dothideomycetes</taxon>
        <taxon>Pleosporomycetidae</taxon>
        <taxon>Pleosporales</taxon>
        <taxon>Dothidotthiaceae</taxon>
        <taxon>Dothidotthia</taxon>
    </lineage>
</organism>
<sequence length="162" mass="18380">MSVHPFQGYCIRIVVWPFIHMPRHGGFLSSAPCWLVDPGLPPHPYFVLTTRGTWSYPQHYVWNCCRGLKARLLDILLEALPRLDRTDFERLCKRPLIATTNYTAWAKYVISRSLFHCTVKEDNGGNIEVRTCSTTPRLSTYPTGLCIAARKVPGNASCTGRL</sequence>
<protein>
    <submittedName>
        <fullName evidence="1">Uncharacterized protein</fullName>
    </submittedName>
</protein>
<dbReference type="Proteomes" id="UP000799771">
    <property type="component" value="Unassembled WGS sequence"/>
</dbReference>
<keyword evidence="2" id="KW-1185">Reference proteome</keyword>
<evidence type="ECO:0000313" key="1">
    <source>
        <dbReference type="EMBL" id="KAF2129361.1"/>
    </source>
</evidence>
<name>A0A6A6AG19_9PLEO</name>
<proteinExistence type="predicted"/>
<dbReference type="GeneID" id="54402816"/>
<evidence type="ECO:0000313" key="2">
    <source>
        <dbReference type="Proteomes" id="UP000799771"/>
    </source>
</evidence>